<name>A3IJZ8_9CHRO</name>
<dbReference type="Pfam" id="PF15562">
    <property type="entry name" value="Imm17"/>
    <property type="match status" value="1"/>
</dbReference>
<evidence type="ECO:0000313" key="2">
    <source>
        <dbReference type="EMBL" id="EAZ92987.1"/>
    </source>
</evidence>
<reference evidence="2 3" key="1">
    <citation type="submission" date="2007-03" db="EMBL/GenBank/DDBJ databases">
        <authorList>
            <person name="Stal L."/>
            <person name="Ferriera S."/>
            <person name="Johnson J."/>
            <person name="Kravitz S."/>
            <person name="Beeson K."/>
            <person name="Sutton G."/>
            <person name="Rogers Y.-H."/>
            <person name="Friedman R."/>
            <person name="Frazier M."/>
            <person name="Venter J.C."/>
        </authorList>
    </citation>
    <scope>NUCLEOTIDE SEQUENCE [LARGE SCALE GENOMIC DNA]</scope>
    <source>
        <strain evidence="2 3">CCY0110</strain>
    </source>
</reference>
<dbReference type="Proteomes" id="UP000003781">
    <property type="component" value="Unassembled WGS sequence"/>
</dbReference>
<proteinExistence type="predicted"/>
<keyword evidence="1" id="KW-0812">Transmembrane</keyword>
<dbReference type="AlphaFoldDB" id="A3IJZ8"/>
<feature type="transmembrane region" description="Helical" evidence="1">
    <location>
        <begin position="44"/>
        <end position="65"/>
    </location>
</feature>
<dbReference type="InterPro" id="IPR029087">
    <property type="entry name" value="Imm17"/>
</dbReference>
<protein>
    <submittedName>
        <fullName evidence="2">Uncharacterized protein</fullName>
    </submittedName>
</protein>
<keyword evidence="3" id="KW-1185">Reference proteome</keyword>
<keyword evidence="1" id="KW-1133">Transmembrane helix</keyword>
<sequence length="66" mass="7419">MVGFFLILAGLFSLCGAIFNWNWYMNHRKARFIVKILGRAGARIFYGVLGLGFIILGSLLLLDVIQ</sequence>
<keyword evidence="1" id="KW-0472">Membrane</keyword>
<evidence type="ECO:0000313" key="3">
    <source>
        <dbReference type="Proteomes" id="UP000003781"/>
    </source>
</evidence>
<dbReference type="RefSeq" id="WP_008273655.1">
    <property type="nucleotide sequence ID" value="NZ_AAXW01000003.1"/>
</dbReference>
<dbReference type="OrthoDB" id="583635at2"/>
<gene>
    <name evidence="2" type="ORF">CY0110_02924</name>
</gene>
<organism evidence="2 3">
    <name type="scientific">Crocosphaera chwakensis CCY0110</name>
    <dbReference type="NCBI Taxonomy" id="391612"/>
    <lineage>
        <taxon>Bacteria</taxon>
        <taxon>Bacillati</taxon>
        <taxon>Cyanobacteriota</taxon>
        <taxon>Cyanophyceae</taxon>
        <taxon>Oscillatoriophycideae</taxon>
        <taxon>Chroococcales</taxon>
        <taxon>Aphanothecaceae</taxon>
        <taxon>Crocosphaera</taxon>
        <taxon>Crocosphaera chwakensis</taxon>
    </lineage>
</organism>
<feature type="transmembrane region" description="Helical" evidence="1">
    <location>
        <begin position="6"/>
        <end position="24"/>
    </location>
</feature>
<evidence type="ECO:0000256" key="1">
    <source>
        <dbReference type="SAM" id="Phobius"/>
    </source>
</evidence>
<dbReference type="EMBL" id="AAXW01000003">
    <property type="protein sequence ID" value="EAZ92987.1"/>
    <property type="molecule type" value="Genomic_DNA"/>
</dbReference>
<accession>A3IJZ8</accession>
<comment type="caution">
    <text evidence="2">The sequence shown here is derived from an EMBL/GenBank/DDBJ whole genome shotgun (WGS) entry which is preliminary data.</text>
</comment>